<evidence type="ECO:0000256" key="6">
    <source>
        <dbReference type="ARBA" id="ARBA00022729"/>
    </source>
</evidence>
<gene>
    <name evidence="11" type="ORF">TAPDE_004967</name>
</gene>
<evidence type="ECO:0000256" key="5">
    <source>
        <dbReference type="ARBA" id="ARBA00022692"/>
    </source>
</evidence>
<keyword evidence="9 10" id="KW-0472">Membrane</keyword>
<dbReference type="GO" id="GO:0008250">
    <property type="term" value="C:oligosaccharyltransferase complex"/>
    <property type="evidence" value="ECO:0007669"/>
    <property type="project" value="UniProtKB-UniRule"/>
</dbReference>
<keyword evidence="5 10" id="KW-0812">Transmembrane</keyword>
<evidence type="ECO:0000256" key="7">
    <source>
        <dbReference type="ARBA" id="ARBA00022824"/>
    </source>
</evidence>
<dbReference type="InterPro" id="IPR007676">
    <property type="entry name" value="Ribophorin_I"/>
</dbReference>
<keyword evidence="8 10" id="KW-1133">Transmembrane helix</keyword>
<dbReference type="PANTHER" id="PTHR21049">
    <property type="entry name" value="RIBOPHORIN I"/>
    <property type="match status" value="1"/>
</dbReference>
<evidence type="ECO:0000256" key="10">
    <source>
        <dbReference type="RuleBase" id="RU361143"/>
    </source>
</evidence>
<name>R4XFQ2_TAPDE</name>
<dbReference type="STRING" id="1097556.R4XFQ2"/>
<dbReference type="Proteomes" id="UP000013776">
    <property type="component" value="Unassembled WGS sequence"/>
</dbReference>
<accession>R4XFQ2</accession>
<comment type="subcellular location">
    <subcellularLocation>
        <location evidence="2 10">Endoplasmic reticulum membrane</location>
        <topology evidence="2 10">Single-pass type I membrane protein</topology>
    </subcellularLocation>
</comment>
<sequence>MRFGVIIGLTLQAVAAVEQNWKHTNSLRTIDLSKSYSKESLAVIIENISEISQDKFYVPIEDGVVYSSFEAREKSKSSGATIVLATTKKETDWEVTLPTLIRPGEKITLSISSVRLNQLRPLPHKVDQNGKQYLSYKTSKFIPSRYVSSKQKTKFKLPNGDVATYSAGGDKQGSVVTYGPFENVSPGLSESIALRYEKTAPIPVVTYFERDIEVSHWGGNLAFEERYALTNKGAELKASFDRIAFAQSGFYNPESHAIKNLVFPLPIGSKDAYFTDEIGNVSTSKFRSSFREANLDLKPRYPIFGGWNYTFTVGWNNDLSSFLKKDASKYYLRVPFLEGAENISYDDLRIRVILPEGADNIKVTTNVTGVKIHHDKLWTFMDTKGRSVVSLTTENLTDESGKQDLLIEYEYSNAALFRKPLVVIGVVAIIFLTTVFVGRVL</sequence>
<evidence type="ECO:0000256" key="8">
    <source>
        <dbReference type="ARBA" id="ARBA00022989"/>
    </source>
</evidence>
<comment type="caution">
    <text evidence="11">The sequence shown here is derived from an EMBL/GenBank/DDBJ whole genome shotgun (WGS) entry which is preliminary data.</text>
</comment>
<organism evidence="11 12">
    <name type="scientific">Taphrina deformans (strain PYCC 5710 / ATCC 11124 / CBS 356.35 / IMI 108563 / JCM 9778 / NBRC 8474)</name>
    <name type="common">Peach leaf curl fungus</name>
    <name type="synonym">Lalaria deformans</name>
    <dbReference type="NCBI Taxonomy" id="1097556"/>
    <lineage>
        <taxon>Eukaryota</taxon>
        <taxon>Fungi</taxon>
        <taxon>Dikarya</taxon>
        <taxon>Ascomycota</taxon>
        <taxon>Taphrinomycotina</taxon>
        <taxon>Taphrinomycetes</taxon>
        <taxon>Taphrinales</taxon>
        <taxon>Taphrinaceae</taxon>
        <taxon>Taphrina</taxon>
    </lineage>
</organism>
<dbReference type="UniPathway" id="UPA00378"/>
<protein>
    <recommendedName>
        <fullName evidence="10">Dolichyl-diphosphooligosaccharide--protein glycosyltransferase subunit 1</fullName>
    </recommendedName>
</protein>
<dbReference type="OrthoDB" id="310030at2759"/>
<dbReference type="AlphaFoldDB" id="R4XFQ2"/>
<comment type="function">
    <text evidence="1 10">Subunit of the oligosaccharyl transferase (OST) complex that catalyzes the initial transfer of a defined glycan (Glc(3)Man(9)GlcNAc(2) in eukaryotes) from the lipid carrier dolichol-pyrophosphate to an asparagine residue within an Asn-X-Ser/Thr consensus motif in nascent polypeptide chains, the first step in protein N-glycosylation. N-glycosylation occurs cotranslationally and the complex associates with the Sec61 complex at the channel-forming translocon complex that mediates protein translocation across the endoplasmic reticulum (ER). All subunits are required for a maximal enzyme activity.</text>
</comment>
<dbReference type="eggNOG" id="KOG2291">
    <property type="taxonomic scope" value="Eukaryota"/>
</dbReference>
<dbReference type="GO" id="GO:0018279">
    <property type="term" value="P:protein N-linked glycosylation via asparagine"/>
    <property type="evidence" value="ECO:0007669"/>
    <property type="project" value="TreeGrafter"/>
</dbReference>
<comment type="subunit">
    <text evidence="10">Component of the oligosaccharyltransferase (OST) complex.</text>
</comment>
<proteinExistence type="inferred from homology"/>
<keyword evidence="7 10" id="KW-0256">Endoplasmic reticulum</keyword>
<keyword evidence="12" id="KW-1185">Reference proteome</keyword>
<keyword evidence="6 10" id="KW-0732">Signal</keyword>
<dbReference type="Pfam" id="PF04597">
    <property type="entry name" value="Ribophorin_I"/>
    <property type="match status" value="1"/>
</dbReference>
<evidence type="ECO:0000256" key="3">
    <source>
        <dbReference type="ARBA" id="ARBA00004922"/>
    </source>
</evidence>
<comment type="pathway">
    <text evidence="3 10">Protein modification; protein glycosylation.</text>
</comment>
<feature type="signal peptide" evidence="10">
    <location>
        <begin position="1"/>
        <end position="16"/>
    </location>
</feature>
<feature type="transmembrane region" description="Helical" evidence="10">
    <location>
        <begin position="421"/>
        <end position="440"/>
    </location>
</feature>
<dbReference type="VEuPathDB" id="FungiDB:TAPDE_004967"/>
<evidence type="ECO:0000256" key="1">
    <source>
        <dbReference type="ARBA" id="ARBA00002791"/>
    </source>
</evidence>
<evidence type="ECO:0000256" key="2">
    <source>
        <dbReference type="ARBA" id="ARBA00004115"/>
    </source>
</evidence>
<evidence type="ECO:0000313" key="11">
    <source>
        <dbReference type="EMBL" id="CCG84503.1"/>
    </source>
</evidence>
<feature type="chain" id="PRO_5005145443" description="Dolichyl-diphosphooligosaccharide--protein glycosyltransferase subunit 1" evidence="10">
    <location>
        <begin position="17"/>
        <end position="441"/>
    </location>
</feature>
<dbReference type="PANTHER" id="PTHR21049:SF0">
    <property type="entry name" value="DOLICHYL-DIPHOSPHOOLIGOSACCHARIDE--PROTEIN GLYCOSYLTRANSFERASE SUBUNIT 1"/>
    <property type="match status" value="1"/>
</dbReference>
<evidence type="ECO:0000256" key="4">
    <source>
        <dbReference type="ARBA" id="ARBA00008905"/>
    </source>
</evidence>
<evidence type="ECO:0000313" key="12">
    <source>
        <dbReference type="Proteomes" id="UP000013776"/>
    </source>
</evidence>
<evidence type="ECO:0000256" key="9">
    <source>
        <dbReference type="ARBA" id="ARBA00023136"/>
    </source>
</evidence>
<dbReference type="EMBL" id="CAHR02000254">
    <property type="protein sequence ID" value="CCG84503.1"/>
    <property type="molecule type" value="Genomic_DNA"/>
</dbReference>
<reference evidence="11 12" key="1">
    <citation type="journal article" date="2013" name="MBio">
        <title>Genome sequencing of the plant pathogen Taphrina deformans, the causal agent of peach leaf curl.</title>
        <authorList>
            <person name="Cisse O.H."/>
            <person name="Almeida J.M.G.C.F."/>
            <person name="Fonseca A."/>
            <person name="Kumar A.A."/>
            <person name="Salojaervi J."/>
            <person name="Overmyer K."/>
            <person name="Hauser P.M."/>
            <person name="Pagni M."/>
        </authorList>
    </citation>
    <scope>NUCLEOTIDE SEQUENCE [LARGE SCALE GENOMIC DNA]</scope>
    <source>
        <strain evidence="12">PYCC 5710 / ATCC 11124 / CBS 356.35 / IMI 108563 / JCM 9778 / NBRC 8474</strain>
    </source>
</reference>
<comment type="similarity">
    <text evidence="4 10">Belongs to the OST1 family.</text>
</comment>